<evidence type="ECO:0000256" key="1">
    <source>
        <dbReference type="ARBA" id="ARBA00022574"/>
    </source>
</evidence>
<dbReference type="Proteomes" id="UP000192247">
    <property type="component" value="Unassembled WGS sequence"/>
</dbReference>
<evidence type="ECO:0000313" key="4">
    <source>
        <dbReference type="EMBL" id="OQR72050.1"/>
    </source>
</evidence>
<keyword evidence="1" id="KW-0853">WD repeat</keyword>
<evidence type="ECO:0000256" key="2">
    <source>
        <dbReference type="SAM" id="MobiDB-lite"/>
    </source>
</evidence>
<proteinExistence type="predicted"/>
<feature type="non-terminal residue" evidence="4">
    <location>
        <position position="1"/>
    </location>
</feature>
<dbReference type="AlphaFoldDB" id="A0A1V9XET2"/>
<evidence type="ECO:0000313" key="5">
    <source>
        <dbReference type="Proteomes" id="UP000192247"/>
    </source>
</evidence>
<feature type="signal peptide" evidence="3">
    <location>
        <begin position="1"/>
        <end position="20"/>
    </location>
</feature>
<dbReference type="EMBL" id="MNPL01012613">
    <property type="protein sequence ID" value="OQR72050.1"/>
    <property type="molecule type" value="Genomic_DNA"/>
</dbReference>
<keyword evidence="3" id="KW-0732">Signal</keyword>
<organism evidence="4 5">
    <name type="scientific">Tropilaelaps mercedesae</name>
    <dbReference type="NCBI Taxonomy" id="418985"/>
    <lineage>
        <taxon>Eukaryota</taxon>
        <taxon>Metazoa</taxon>
        <taxon>Ecdysozoa</taxon>
        <taxon>Arthropoda</taxon>
        <taxon>Chelicerata</taxon>
        <taxon>Arachnida</taxon>
        <taxon>Acari</taxon>
        <taxon>Parasitiformes</taxon>
        <taxon>Mesostigmata</taxon>
        <taxon>Gamasina</taxon>
        <taxon>Dermanyssoidea</taxon>
        <taxon>Laelapidae</taxon>
        <taxon>Tropilaelaps</taxon>
    </lineage>
</organism>
<feature type="chain" id="PRO_5012054217" evidence="3">
    <location>
        <begin position="21"/>
        <end position="628"/>
    </location>
</feature>
<dbReference type="PANTHER" id="PTHR46108:SF4">
    <property type="entry name" value="BLUE CHEESE"/>
    <property type="match status" value="1"/>
</dbReference>
<protein>
    <submittedName>
        <fullName evidence="4">WD repeat and FYVE domain-containing protein 3-like</fullName>
    </submittedName>
</protein>
<dbReference type="InterPro" id="IPR051944">
    <property type="entry name" value="BEACH_domain_protein"/>
</dbReference>
<dbReference type="OrthoDB" id="10018316at2759"/>
<dbReference type="PANTHER" id="PTHR46108">
    <property type="entry name" value="BLUE CHEESE"/>
    <property type="match status" value="1"/>
</dbReference>
<dbReference type="InParanoid" id="A0A1V9XET2"/>
<comment type="caution">
    <text evidence="4">The sequence shown here is derived from an EMBL/GenBank/DDBJ whole genome shotgun (WGS) entry which is preliminary data.</text>
</comment>
<keyword evidence="5" id="KW-1185">Reference proteome</keyword>
<feature type="compositionally biased region" description="Low complexity" evidence="2">
    <location>
        <begin position="379"/>
        <end position="392"/>
    </location>
</feature>
<feature type="region of interest" description="Disordered" evidence="2">
    <location>
        <begin position="371"/>
        <end position="412"/>
    </location>
</feature>
<dbReference type="STRING" id="418985.A0A1V9XET2"/>
<gene>
    <name evidence="4" type="ORF">BIW11_10620</name>
</gene>
<reference evidence="4 5" key="1">
    <citation type="journal article" date="2017" name="Gigascience">
        <title>Draft genome of the honey bee ectoparasitic mite, Tropilaelaps mercedesae, is shaped by the parasitic life history.</title>
        <authorList>
            <person name="Dong X."/>
            <person name="Armstrong S.D."/>
            <person name="Xia D."/>
            <person name="Makepeace B.L."/>
            <person name="Darby A.C."/>
            <person name="Kadowaki T."/>
        </authorList>
    </citation>
    <scope>NUCLEOTIDE SEQUENCE [LARGE SCALE GENOMIC DNA]</scope>
    <source>
        <strain evidence="4">Wuxi-XJTLU</strain>
    </source>
</reference>
<name>A0A1V9XET2_9ACAR</name>
<sequence length="628" mass="67665">HLLNCHILHLALSLVGSAECAPTAAGRHSIAPFRDVLCNLDVWRDAAHDLQRSLYEHLLQVASDSAETVALMRELDLVSKIIFTLSEPGKTAPQTIATCCDLLRVVNYVLGKRLGGKCDQLLLQNTPRNSDILRFGQFIIWTLPAREQESLFTNLRVKCLQLLSAMAAPSKGAVNTGLCEQLARVLGLDWFVVLLSSHLDPSTQLLALQLLSCMLCHQSLLVKFRDASCNGGWLQETDPVLLGLRVSTQSGAIKQETLHVPGFQSLEWALSKIHPNATFSNMLLAMLFSRPVTKLPCEAVENGPINNDMFAMLCAVLRAMLASGNDAAAVAILDVISRRWNDLASCCINNEESIAALATIVFPAGGSNTAPATDDVPASTNTTTTSTSTTSTVGGGGGGVKEESTSGSNANLHSGESVGLTFALLTKLMLEGLSSVQNAHILENLMNIDYLSSSTEQQRQFYTLLLSNTIAELGDRELASLSQNNLTQFVVGVVDKLWQGVLTAPGVSIVNFIARVFLANGGVRNYDVLRSLGRSVLFVLSRDGSAGSGGTNEHLSDQLQCLHLLISNEQLLNLDPEILAALIYSLAQFVQRCPQLPMETVRRTTIHISPNDASLALASQEEANLLMA</sequence>
<accession>A0A1V9XET2</accession>
<evidence type="ECO:0000256" key="3">
    <source>
        <dbReference type="SAM" id="SignalP"/>
    </source>
</evidence>
<feature type="non-terminal residue" evidence="4">
    <location>
        <position position="628"/>
    </location>
</feature>